<keyword evidence="3" id="KW-1185">Reference proteome</keyword>
<dbReference type="InterPro" id="IPR005358">
    <property type="entry name" value="Puta_zinc/iron-chelating_dom"/>
</dbReference>
<evidence type="ECO:0000256" key="1">
    <source>
        <dbReference type="SAM" id="MobiDB-lite"/>
    </source>
</evidence>
<sequence>MSTKPDIPFKSAVMPQALTAESRLRFRCHKGISCFNACCKAADVTLTPYDILRLKRRLGLSSTELLRRHTVPFQMDADGLPGVKLKTDESGVCLQLAGDAGCAIYADRPTVCRYYPVALLALREQDAPTAEERYSVVQEAHCKGHEGPRELSVTAYRAEQGCEDFDSLNREWYQLILKKKSAGPAVGRPPEASLRLFFMASYDLDTFRRFVLSENFRNTYSLPKALYREVAQDDEALLRFSYRFLRQVLFGERTIEEVAGAWDRRVTQRQEVWEARRQRELERRMAAEDAKDSDGGDGRAS</sequence>
<dbReference type="Proteomes" id="UP000483379">
    <property type="component" value="Unassembled WGS sequence"/>
</dbReference>
<reference evidence="2 3" key="1">
    <citation type="submission" date="2020-02" db="EMBL/GenBank/DDBJ databases">
        <title>Genome sequences of Thiorhodococcus mannitoliphagus and Thiorhodococcus minor, purple sulfur photosynthetic bacteria in the gammaproteobacterial family, Chromatiaceae.</title>
        <authorList>
            <person name="Aviles F.A."/>
            <person name="Meyer T.E."/>
            <person name="Kyndt J.A."/>
        </authorList>
    </citation>
    <scope>NUCLEOTIDE SEQUENCE [LARGE SCALE GENOMIC DNA]</scope>
    <source>
        <strain evidence="2 3">DSM 11518</strain>
    </source>
</reference>
<evidence type="ECO:0000313" key="3">
    <source>
        <dbReference type="Proteomes" id="UP000483379"/>
    </source>
</evidence>
<dbReference type="EMBL" id="JAAIJQ010000014">
    <property type="protein sequence ID" value="NEV61538.1"/>
    <property type="molecule type" value="Genomic_DNA"/>
</dbReference>
<dbReference type="RefSeq" id="WP_164451863.1">
    <property type="nucleotide sequence ID" value="NZ_JAAIJQ010000014.1"/>
</dbReference>
<feature type="region of interest" description="Disordered" evidence="1">
    <location>
        <begin position="282"/>
        <end position="301"/>
    </location>
</feature>
<protein>
    <submittedName>
        <fullName evidence="2">YkgJ family cysteine cluster protein</fullName>
    </submittedName>
</protein>
<dbReference type="PANTHER" id="PTHR35866">
    <property type="entry name" value="PUTATIVE-RELATED"/>
    <property type="match status" value="1"/>
</dbReference>
<dbReference type="Pfam" id="PF03692">
    <property type="entry name" value="CxxCxxCC"/>
    <property type="match status" value="1"/>
</dbReference>
<dbReference type="PANTHER" id="PTHR35866:SF1">
    <property type="entry name" value="YKGJ FAMILY CYSTEINE CLUSTER PROTEIN"/>
    <property type="match status" value="1"/>
</dbReference>
<gene>
    <name evidence="2" type="ORF">G3446_06485</name>
</gene>
<comment type="caution">
    <text evidence="2">The sequence shown here is derived from an EMBL/GenBank/DDBJ whole genome shotgun (WGS) entry which is preliminary data.</text>
</comment>
<organism evidence="2 3">
    <name type="scientific">Thiorhodococcus minor</name>
    <dbReference type="NCBI Taxonomy" id="57489"/>
    <lineage>
        <taxon>Bacteria</taxon>
        <taxon>Pseudomonadati</taxon>
        <taxon>Pseudomonadota</taxon>
        <taxon>Gammaproteobacteria</taxon>
        <taxon>Chromatiales</taxon>
        <taxon>Chromatiaceae</taxon>
        <taxon>Thiorhodococcus</taxon>
    </lineage>
</organism>
<dbReference type="AlphaFoldDB" id="A0A6M0JVJ6"/>
<accession>A0A6M0JVJ6</accession>
<proteinExistence type="predicted"/>
<name>A0A6M0JVJ6_9GAMM</name>
<evidence type="ECO:0000313" key="2">
    <source>
        <dbReference type="EMBL" id="NEV61538.1"/>
    </source>
</evidence>